<reference evidence="1 2" key="1">
    <citation type="submission" date="2024-01" db="EMBL/GenBank/DDBJ databases">
        <title>Genome assemblies of Stephania.</title>
        <authorList>
            <person name="Yang L."/>
        </authorList>
    </citation>
    <scope>NUCLEOTIDE SEQUENCE [LARGE SCALE GENOMIC DNA]</scope>
    <source>
        <strain evidence="1">YNDBR</strain>
        <tissue evidence="1">Leaf</tissue>
    </source>
</reference>
<dbReference type="Proteomes" id="UP001420932">
    <property type="component" value="Unassembled WGS sequence"/>
</dbReference>
<evidence type="ECO:0000313" key="2">
    <source>
        <dbReference type="Proteomes" id="UP001420932"/>
    </source>
</evidence>
<accession>A0AAP0F8A1</accession>
<organism evidence="1 2">
    <name type="scientific">Stephania yunnanensis</name>
    <dbReference type="NCBI Taxonomy" id="152371"/>
    <lineage>
        <taxon>Eukaryota</taxon>
        <taxon>Viridiplantae</taxon>
        <taxon>Streptophyta</taxon>
        <taxon>Embryophyta</taxon>
        <taxon>Tracheophyta</taxon>
        <taxon>Spermatophyta</taxon>
        <taxon>Magnoliopsida</taxon>
        <taxon>Ranunculales</taxon>
        <taxon>Menispermaceae</taxon>
        <taxon>Menispermoideae</taxon>
        <taxon>Cissampelideae</taxon>
        <taxon>Stephania</taxon>
    </lineage>
</organism>
<proteinExistence type="predicted"/>
<comment type="caution">
    <text evidence="1">The sequence shown here is derived from an EMBL/GenBank/DDBJ whole genome shotgun (WGS) entry which is preliminary data.</text>
</comment>
<name>A0AAP0F8A1_9MAGN</name>
<protein>
    <submittedName>
        <fullName evidence="1">Uncharacterized protein</fullName>
    </submittedName>
</protein>
<gene>
    <name evidence="1" type="ORF">Syun_023106</name>
</gene>
<dbReference type="EMBL" id="JBBNAF010000010">
    <property type="protein sequence ID" value="KAK9107095.1"/>
    <property type="molecule type" value="Genomic_DNA"/>
</dbReference>
<dbReference type="AlphaFoldDB" id="A0AAP0F8A1"/>
<keyword evidence="2" id="KW-1185">Reference proteome</keyword>
<sequence length="105" mass="12463">MFLTRMFLTFEYSFISRMSLSRMFLTLIVPFVVYYPTTSISFINSTPFRDSNFRFNLKINSQVCLSHTWAVKFQFETILFVIPKFSFSIGFTKPTKLFTSFDQLN</sequence>
<evidence type="ECO:0000313" key="1">
    <source>
        <dbReference type="EMBL" id="KAK9107095.1"/>
    </source>
</evidence>